<evidence type="ECO:0000256" key="1">
    <source>
        <dbReference type="ARBA" id="ARBA00022737"/>
    </source>
</evidence>
<dbReference type="SUPFAM" id="SSF47473">
    <property type="entry name" value="EF-hand"/>
    <property type="match status" value="2"/>
</dbReference>
<dbReference type="PANTHER" id="PTHR23056:SF110">
    <property type="entry name" value="CALMODULIN"/>
    <property type="match status" value="1"/>
</dbReference>
<dbReference type="PROSITE" id="PS50222">
    <property type="entry name" value="EF_HAND_2"/>
    <property type="match status" value="4"/>
</dbReference>
<dbReference type="InterPro" id="IPR018247">
    <property type="entry name" value="EF_Hand_1_Ca_BS"/>
</dbReference>
<dbReference type="CDD" id="cd15898">
    <property type="entry name" value="EFh_PI-PLC"/>
    <property type="match status" value="1"/>
</dbReference>
<dbReference type="VEuPathDB" id="TriTrypDB:BSAL_36320"/>
<proteinExistence type="predicted"/>
<dbReference type="SMART" id="SM00054">
    <property type="entry name" value="EFh"/>
    <property type="match status" value="4"/>
</dbReference>
<reference evidence="5" key="1">
    <citation type="submission" date="2015-09" db="EMBL/GenBank/DDBJ databases">
        <authorList>
            <consortium name="Pathogen Informatics"/>
        </authorList>
    </citation>
    <scope>NUCLEOTIDE SEQUENCE [LARGE SCALE GENOMIC DNA]</scope>
    <source>
        <strain evidence="5">Lake Konstanz</strain>
    </source>
</reference>
<dbReference type="Pfam" id="PF13499">
    <property type="entry name" value="EF-hand_7"/>
    <property type="match status" value="2"/>
</dbReference>
<sequence length="260" mass="29592">MSTVRKSNRRPGVGDTAKIRQLFNAYDTNHDGGISFTELANMLEKMSIRMNAEDQKKFFDMIDVDKSGTIEFGEFLDWYTTLMDLVEESAQKTLSSLQKSTTFSRSELETIYENYKRVSASVVDDGAIDQEEFKQMMIAGGVASWNSFLVDGLFRLFDEDNSGTITFEEFVRILSILHNKTNNSQEDKHKLLFQLYDIDKDGKISVSDMCKILNDCLCSNNMELNESDVMKIVKSTFARNGCGELMGLDDYLREVKARGL</sequence>
<dbReference type="InterPro" id="IPR045198">
    <property type="entry name" value="CNBL1-10"/>
</dbReference>
<dbReference type="PRINTS" id="PR00450">
    <property type="entry name" value="RECOVERIN"/>
</dbReference>
<dbReference type="InterPro" id="IPR002048">
    <property type="entry name" value="EF_hand_dom"/>
</dbReference>
<dbReference type="OrthoDB" id="191686at2759"/>
<name>A0A0S4JUK2_BODSA</name>
<evidence type="ECO:0000256" key="2">
    <source>
        <dbReference type="ARBA" id="ARBA00022837"/>
    </source>
</evidence>
<dbReference type="GO" id="GO:0019900">
    <property type="term" value="F:kinase binding"/>
    <property type="evidence" value="ECO:0007669"/>
    <property type="project" value="InterPro"/>
</dbReference>
<evidence type="ECO:0000259" key="3">
    <source>
        <dbReference type="PROSITE" id="PS50222"/>
    </source>
</evidence>
<organism evidence="4 5">
    <name type="scientific">Bodo saltans</name>
    <name type="common">Flagellated protozoan</name>
    <dbReference type="NCBI Taxonomy" id="75058"/>
    <lineage>
        <taxon>Eukaryota</taxon>
        <taxon>Discoba</taxon>
        <taxon>Euglenozoa</taxon>
        <taxon>Kinetoplastea</taxon>
        <taxon>Metakinetoplastina</taxon>
        <taxon>Eubodonida</taxon>
        <taxon>Bodonidae</taxon>
        <taxon>Bodo</taxon>
    </lineage>
</organism>
<feature type="domain" description="EF-hand" evidence="3">
    <location>
        <begin position="145"/>
        <end position="180"/>
    </location>
</feature>
<dbReference type="EMBL" id="CYKH01002023">
    <property type="protein sequence ID" value="CUG92245.1"/>
    <property type="molecule type" value="Genomic_DNA"/>
</dbReference>
<dbReference type="OMA" id="FARNGCG"/>
<keyword evidence="1" id="KW-0677">Repeat</keyword>
<dbReference type="GO" id="GO:0005509">
    <property type="term" value="F:calcium ion binding"/>
    <property type="evidence" value="ECO:0007669"/>
    <property type="project" value="InterPro"/>
</dbReference>
<feature type="domain" description="EF-hand" evidence="3">
    <location>
        <begin position="184"/>
        <end position="219"/>
    </location>
</feature>
<keyword evidence="5" id="KW-1185">Reference proteome</keyword>
<dbReference type="AlphaFoldDB" id="A0A0S4JUK2"/>
<dbReference type="Gene3D" id="1.10.238.10">
    <property type="entry name" value="EF-hand"/>
    <property type="match status" value="2"/>
</dbReference>
<dbReference type="Pfam" id="PF13202">
    <property type="entry name" value="EF-hand_5"/>
    <property type="match status" value="1"/>
</dbReference>
<dbReference type="PROSITE" id="PS00018">
    <property type="entry name" value="EF_HAND_1"/>
    <property type="match status" value="3"/>
</dbReference>
<accession>A0A0S4JUK2</accession>
<dbReference type="Proteomes" id="UP000051952">
    <property type="component" value="Unassembled WGS sequence"/>
</dbReference>
<protein>
    <submittedName>
        <fullName evidence="4">Calcineurin B-like protein, putative</fullName>
    </submittedName>
</protein>
<dbReference type="PANTHER" id="PTHR23056">
    <property type="entry name" value="CALCINEURIN B"/>
    <property type="match status" value="1"/>
</dbReference>
<dbReference type="InterPro" id="IPR011992">
    <property type="entry name" value="EF-hand-dom_pair"/>
</dbReference>
<evidence type="ECO:0000313" key="4">
    <source>
        <dbReference type="EMBL" id="CUG92245.1"/>
    </source>
</evidence>
<feature type="domain" description="EF-hand" evidence="3">
    <location>
        <begin position="50"/>
        <end position="85"/>
    </location>
</feature>
<dbReference type="GO" id="GO:0019722">
    <property type="term" value="P:calcium-mediated signaling"/>
    <property type="evidence" value="ECO:0007669"/>
    <property type="project" value="InterPro"/>
</dbReference>
<evidence type="ECO:0000313" key="5">
    <source>
        <dbReference type="Proteomes" id="UP000051952"/>
    </source>
</evidence>
<feature type="domain" description="EF-hand" evidence="3">
    <location>
        <begin position="14"/>
        <end position="49"/>
    </location>
</feature>
<gene>
    <name evidence="4" type="ORF">BSAL_36320</name>
</gene>
<keyword evidence="2" id="KW-0106">Calcium</keyword>